<organism evidence="7 8">
    <name type="scientific">Cyclotella atomus</name>
    <dbReference type="NCBI Taxonomy" id="382360"/>
    <lineage>
        <taxon>Eukaryota</taxon>
        <taxon>Sar</taxon>
        <taxon>Stramenopiles</taxon>
        <taxon>Ochrophyta</taxon>
        <taxon>Bacillariophyta</taxon>
        <taxon>Coscinodiscophyceae</taxon>
        <taxon>Thalassiosirophycidae</taxon>
        <taxon>Stephanodiscales</taxon>
        <taxon>Stephanodiscaceae</taxon>
        <taxon>Cyclotella</taxon>
    </lineage>
</organism>
<feature type="region of interest" description="Disordered" evidence="5">
    <location>
        <begin position="477"/>
        <end position="513"/>
    </location>
</feature>
<feature type="region of interest" description="Disordered" evidence="5">
    <location>
        <begin position="850"/>
        <end position="885"/>
    </location>
</feature>
<evidence type="ECO:0000256" key="2">
    <source>
        <dbReference type="ARBA" id="ARBA00023125"/>
    </source>
</evidence>
<comment type="subcellular location">
    <subcellularLocation>
        <location evidence="1">Nucleus</location>
    </subcellularLocation>
</comment>
<dbReference type="FunFam" id="1.10.10.10:FF:000479">
    <property type="entry name" value="Predicted protein"/>
    <property type="match status" value="1"/>
</dbReference>
<gene>
    <name evidence="7" type="ORF">ACHAWO_007763</name>
</gene>
<dbReference type="AlphaFoldDB" id="A0ABD3N3R6"/>
<accession>A0ABD3N3R6</accession>
<feature type="region of interest" description="Disordered" evidence="5">
    <location>
        <begin position="341"/>
        <end position="365"/>
    </location>
</feature>
<feature type="compositionally biased region" description="Polar residues" evidence="5">
    <location>
        <begin position="850"/>
        <end position="877"/>
    </location>
</feature>
<keyword evidence="3" id="KW-0539">Nucleus</keyword>
<feature type="compositionally biased region" description="Low complexity" evidence="5">
    <location>
        <begin position="745"/>
        <end position="757"/>
    </location>
</feature>
<protein>
    <recommendedName>
        <fullName evidence="6">HSF-type DNA-binding domain-containing protein</fullName>
    </recommendedName>
</protein>
<feature type="region of interest" description="Disordered" evidence="5">
    <location>
        <begin position="288"/>
        <end position="315"/>
    </location>
</feature>
<dbReference type="SUPFAM" id="SSF46785">
    <property type="entry name" value="Winged helix' DNA-binding domain"/>
    <property type="match status" value="1"/>
</dbReference>
<dbReference type="EMBL" id="JALLPJ020001301">
    <property type="protein sequence ID" value="KAL3770763.1"/>
    <property type="molecule type" value="Genomic_DNA"/>
</dbReference>
<evidence type="ECO:0000313" key="7">
    <source>
        <dbReference type="EMBL" id="KAL3770763.1"/>
    </source>
</evidence>
<dbReference type="SMART" id="SM00415">
    <property type="entry name" value="HSF"/>
    <property type="match status" value="1"/>
</dbReference>
<feature type="compositionally biased region" description="Polar residues" evidence="5">
    <location>
        <begin position="106"/>
        <end position="127"/>
    </location>
</feature>
<dbReference type="PANTHER" id="PTHR10015">
    <property type="entry name" value="HEAT SHOCK TRANSCRIPTION FACTOR"/>
    <property type="match status" value="1"/>
</dbReference>
<feature type="compositionally biased region" description="Low complexity" evidence="5">
    <location>
        <begin position="608"/>
        <end position="625"/>
    </location>
</feature>
<dbReference type="InterPro" id="IPR036390">
    <property type="entry name" value="WH_DNA-bd_sf"/>
</dbReference>
<dbReference type="InterPro" id="IPR036388">
    <property type="entry name" value="WH-like_DNA-bd_sf"/>
</dbReference>
<evidence type="ECO:0000256" key="5">
    <source>
        <dbReference type="SAM" id="MobiDB-lite"/>
    </source>
</evidence>
<dbReference type="Pfam" id="PF00447">
    <property type="entry name" value="HSF_DNA-bind"/>
    <property type="match status" value="1"/>
</dbReference>
<dbReference type="Proteomes" id="UP001530400">
    <property type="component" value="Unassembled WGS sequence"/>
</dbReference>
<comment type="caution">
    <text evidence="7">The sequence shown here is derived from an EMBL/GenBank/DDBJ whole genome shotgun (WGS) entry which is preliminary data.</text>
</comment>
<feature type="region of interest" description="Disordered" evidence="5">
    <location>
        <begin position="726"/>
        <end position="823"/>
    </location>
</feature>
<evidence type="ECO:0000256" key="4">
    <source>
        <dbReference type="RuleBase" id="RU004020"/>
    </source>
</evidence>
<evidence type="ECO:0000256" key="3">
    <source>
        <dbReference type="ARBA" id="ARBA00023242"/>
    </source>
</evidence>
<feature type="region of interest" description="Disordered" evidence="5">
    <location>
        <begin position="1"/>
        <end position="129"/>
    </location>
</feature>
<evidence type="ECO:0000259" key="6">
    <source>
        <dbReference type="SMART" id="SM00415"/>
    </source>
</evidence>
<feature type="compositionally biased region" description="Low complexity" evidence="5">
    <location>
        <begin position="780"/>
        <end position="790"/>
    </location>
</feature>
<feature type="compositionally biased region" description="Basic and acidic residues" evidence="5">
    <location>
        <begin position="341"/>
        <end position="350"/>
    </location>
</feature>
<dbReference type="PANTHER" id="PTHR10015:SF206">
    <property type="entry name" value="HSF-TYPE DNA-BINDING DOMAIN-CONTAINING PROTEIN"/>
    <property type="match status" value="1"/>
</dbReference>
<feature type="region of interest" description="Disordered" evidence="5">
    <location>
        <begin position="599"/>
        <end position="679"/>
    </location>
</feature>
<feature type="domain" description="HSF-type DNA-binding" evidence="6">
    <location>
        <begin position="508"/>
        <end position="602"/>
    </location>
</feature>
<feature type="compositionally biased region" description="Basic and acidic residues" evidence="5">
    <location>
        <begin position="13"/>
        <end position="25"/>
    </location>
</feature>
<evidence type="ECO:0000313" key="8">
    <source>
        <dbReference type="Proteomes" id="UP001530400"/>
    </source>
</evidence>
<dbReference type="GO" id="GO:0005634">
    <property type="term" value="C:nucleus"/>
    <property type="evidence" value="ECO:0007669"/>
    <property type="project" value="UniProtKB-SubCell"/>
</dbReference>
<dbReference type="Gene3D" id="1.10.10.10">
    <property type="entry name" value="Winged helix-like DNA-binding domain superfamily/Winged helix DNA-binding domain"/>
    <property type="match status" value="1"/>
</dbReference>
<feature type="compositionally biased region" description="Polar residues" evidence="5">
    <location>
        <begin position="626"/>
        <end position="645"/>
    </location>
</feature>
<dbReference type="GO" id="GO:0003677">
    <property type="term" value="F:DNA binding"/>
    <property type="evidence" value="ECO:0007669"/>
    <property type="project" value="UniProtKB-KW"/>
</dbReference>
<sequence length="885" mass="95162">MQTRRSAAASVKDPAKGEIVSEHSDSQMSTEDWQAEQPQPVAHHSGETKTSKLPEVTPTSSTGPKDSGPAVEHLNLAAVGAAEAETSGGSNGVFVKEEGEVIEQAQMDQNEKSVNMETNNRDSNASSNEDRIAEEFISHLESTQGVKSEVGIPPDVNQSINEEPPFSLPTNSASIPEHAPYVPPLPHTSSSSLNASLEQQCPSTPINSNNQYHRGNSTSSVFTIGSALDGSVNSSAFSLSSMDVPMSPMLDHVMEESIDRALHSLEGGKDTNQAESEGLCYLNEQLESNPELNGEGGDNEEASAPGSPPAKLPNLSHFPAAQREELKQMYLAGFRDAKEKVKRKKEEQRRMMQQKPQEQPQYPGGFAPMRHTSSEEELRENFNKAQQQNGGIGAALSSTSVLSTSAPANIMTTRSSSRSNLTPMGVPTPLGHVHHGSLPTGGIAHSLRSHTRQSNASSIPEGNAFYDDEMLQSDDLLDDLLGTSPGSPGDVPVASGATKKSGKARQSHSNPFPRKLFDMMGKEDASVVCWLPKGDAFIVRDNDRFVSDILPRYFRHTKLTSFQRQLNLYGFRRITKGPDAGAYRHDWFHRDKPELCLQMKRSKQKQMSSPLLGPSSSPGGSRLRSNSLHSQPSPSLTPRSGSTGMTPLMHGMAVSGTVGSPPTMSLDGPAPAQQSATRTQYHASFRNTQEGPQTGLGILMSAQLAPTKTAEAPTLFHQQYSASAYTPEQRSMMQQDAQDRERQARALAAAGMAAERMSQSHPGGQNPPSSRGLLPPPSLGNPTSSSNNNLAATAQSNHISDPPVINPAGPVEDPLMSWNNLDTYDERGPTLEEMEMDFAKLFDPAMEWQSMQTEGSGWPTMTSTSDGGTEPANNVNGGDNGSVPI</sequence>
<comment type="similarity">
    <text evidence="4">Belongs to the HSF family.</text>
</comment>
<reference evidence="7 8" key="1">
    <citation type="submission" date="2024-10" db="EMBL/GenBank/DDBJ databases">
        <title>Updated reference genomes for cyclostephanoid diatoms.</title>
        <authorList>
            <person name="Roberts W.R."/>
            <person name="Alverson A.J."/>
        </authorList>
    </citation>
    <scope>NUCLEOTIDE SEQUENCE [LARGE SCALE GENOMIC DNA]</scope>
    <source>
        <strain evidence="7 8">AJA010-31</strain>
    </source>
</reference>
<proteinExistence type="inferred from homology"/>
<dbReference type="PRINTS" id="PR00056">
    <property type="entry name" value="HSFDOMAIN"/>
</dbReference>
<keyword evidence="2" id="KW-0238">DNA-binding</keyword>
<dbReference type="InterPro" id="IPR000232">
    <property type="entry name" value="HSF_DNA-bd"/>
</dbReference>
<keyword evidence="8" id="KW-1185">Reference proteome</keyword>
<evidence type="ECO:0000256" key="1">
    <source>
        <dbReference type="ARBA" id="ARBA00004123"/>
    </source>
</evidence>
<name>A0ABD3N3R6_9STRA</name>